<name>A0A336LN19_CULSO</name>
<feature type="region of interest" description="Disordered" evidence="1">
    <location>
        <begin position="290"/>
        <end position="312"/>
    </location>
</feature>
<reference evidence="2" key="1">
    <citation type="submission" date="2018-07" db="EMBL/GenBank/DDBJ databases">
        <authorList>
            <person name="Quirk P.G."/>
            <person name="Krulwich T.A."/>
        </authorList>
    </citation>
    <scope>NUCLEOTIDE SEQUENCE</scope>
</reference>
<dbReference type="EMBL" id="UFQT01000056">
    <property type="protein sequence ID" value="SSX19115.1"/>
    <property type="molecule type" value="Genomic_DNA"/>
</dbReference>
<organism evidence="2">
    <name type="scientific">Culicoides sonorensis</name>
    <name type="common">Biting midge</name>
    <dbReference type="NCBI Taxonomy" id="179676"/>
    <lineage>
        <taxon>Eukaryota</taxon>
        <taxon>Metazoa</taxon>
        <taxon>Ecdysozoa</taxon>
        <taxon>Arthropoda</taxon>
        <taxon>Hexapoda</taxon>
        <taxon>Insecta</taxon>
        <taxon>Pterygota</taxon>
        <taxon>Neoptera</taxon>
        <taxon>Endopterygota</taxon>
        <taxon>Diptera</taxon>
        <taxon>Nematocera</taxon>
        <taxon>Chironomoidea</taxon>
        <taxon>Ceratopogonidae</taxon>
        <taxon>Ceratopogoninae</taxon>
        <taxon>Culicoides</taxon>
        <taxon>Monoculicoides</taxon>
    </lineage>
</organism>
<dbReference type="AlphaFoldDB" id="A0A336LN19"/>
<dbReference type="VEuPathDB" id="VectorBase:CSON012277"/>
<proteinExistence type="predicted"/>
<sequence>MENNDEIIVIHSTKSSELQPNEDENALIEAAWNDETDYSTKLLANYLRAVKETSTRLPDSVLNEFSKMTDDEYKSNFLINEDNVNSILEKLLKLLEKNDYKLDERLFVTFLQKIHTSNKLSLNSDKIKLLYKHLWKALDMKKGSANLLKSLIVLDFAHVRQKLERISFEADRDGWNIIKYIDGYDEVLQYCIQDLSGTIRAKEFIDKVSGQLAKNLIDDVRNGLSMIQFCDLFPEKLKFYTKIFEEGKEKSNYEIILNELMKTNENDFLMIVLGKSSISSLISMSSGSTGSSLINSGSRIPSVGSVDPKSSS</sequence>
<evidence type="ECO:0000313" key="2">
    <source>
        <dbReference type="EMBL" id="SSX19115.1"/>
    </source>
</evidence>
<protein>
    <submittedName>
        <fullName evidence="2">CSON012277 protein</fullName>
    </submittedName>
</protein>
<evidence type="ECO:0000256" key="1">
    <source>
        <dbReference type="SAM" id="MobiDB-lite"/>
    </source>
</evidence>
<accession>A0A336LN19</accession>
<gene>
    <name evidence="2" type="primary">CSON012277</name>
</gene>